<organism evidence="2 3">
    <name type="scientific">Nonomuraea longicatena</name>
    <dbReference type="NCBI Taxonomy" id="83682"/>
    <lineage>
        <taxon>Bacteria</taxon>
        <taxon>Bacillati</taxon>
        <taxon>Actinomycetota</taxon>
        <taxon>Actinomycetes</taxon>
        <taxon>Streptosporangiales</taxon>
        <taxon>Streptosporangiaceae</taxon>
        <taxon>Nonomuraea</taxon>
    </lineage>
</organism>
<evidence type="ECO:0000313" key="3">
    <source>
        <dbReference type="Proteomes" id="UP001501578"/>
    </source>
</evidence>
<comment type="caution">
    <text evidence="2">The sequence shown here is derived from an EMBL/GenBank/DDBJ whole genome shotgun (WGS) entry which is preliminary data.</text>
</comment>
<accession>A0ABP3ZB92</accession>
<gene>
    <name evidence="2" type="ORF">GCM10009560_16170</name>
</gene>
<keyword evidence="1" id="KW-0812">Transmembrane</keyword>
<proteinExistence type="predicted"/>
<dbReference type="EMBL" id="BAAAHQ010000007">
    <property type="protein sequence ID" value="GAA0918907.1"/>
    <property type="molecule type" value="Genomic_DNA"/>
</dbReference>
<name>A0ABP3ZB92_9ACTN</name>
<reference evidence="3" key="1">
    <citation type="journal article" date="2019" name="Int. J. Syst. Evol. Microbiol.">
        <title>The Global Catalogue of Microorganisms (GCM) 10K type strain sequencing project: providing services to taxonomists for standard genome sequencing and annotation.</title>
        <authorList>
            <consortium name="The Broad Institute Genomics Platform"/>
            <consortium name="The Broad Institute Genome Sequencing Center for Infectious Disease"/>
            <person name="Wu L."/>
            <person name="Ma J."/>
        </authorList>
    </citation>
    <scope>NUCLEOTIDE SEQUENCE [LARGE SCALE GENOMIC DNA]</scope>
    <source>
        <strain evidence="3">JCM 11136</strain>
    </source>
</reference>
<dbReference type="Proteomes" id="UP001501578">
    <property type="component" value="Unassembled WGS sequence"/>
</dbReference>
<keyword evidence="1" id="KW-0472">Membrane</keyword>
<evidence type="ECO:0000256" key="1">
    <source>
        <dbReference type="SAM" id="Phobius"/>
    </source>
</evidence>
<keyword evidence="3" id="KW-1185">Reference proteome</keyword>
<feature type="transmembrane region" description="Helical" evidence="1">
    <location>
        <begin position="12"/>
        <end position="33"/>
    </location>
</feature>
<keyword evidence="1" id="KW-1133">Transmembrane helix</keyword>
<protein>
    <submittedName>
        <fullName evidence="2">Uncharacterized protein</fullName>
    </submittedName>
</protein>
<evidence type="ECO:0000313" key="2">
    <source>
        <dbReference type="EMBL" id="GAA0918907.1"/>
    </source>
</evidence>
<sequence length="145" mass="15619">MYDADQLRGPAASSTVATLYGFALTSLITCRFYPPDRKAAPMREPYGWAIAVDHCDGQYAGRSFLRGSGSRAARDQVHAALRAGQGTPFRIYDGDGRLDYEGTIVVPPGAEGGALWFTPKDWAAADTGSAEIRYLNADTGAWEPL</sequence>